<name>A0A9W9YDZ0_9CNID</name>
<keyword evidence="2" id="KW-1185">Reference proteome</keyword>
<dbReference type="AlphaFoldDB" id="A0A9W9YDZ0"/>
<protein>
    <submittedName>
        <fullName evidence="1">Uncharacterized protein</fullName>
    </submittedName>
</protein>
<accession>A0A9W9YDZ0</accession>
<dbReference type="PANTHER" id="PTHR10170:SF10">
    <property type="entry name" value="HUNTINGTIN"/>
    <property type="match status" value="1"/>
</dbReference>
<comment type="caution">
    <text evidence="1">The sequence shown here is derived from an EMBL/GenBank/DDBJ whole genome shotgun (WGS) entry which is preliminary data.</text>
</comment>
<organism evidence="1 2">
    <name type="scientific">Desmophyllum pertusum</name>
    <dbReference type="NCBI Taxonomy" id="174260"/>
    <lineage>
        <taxon>Eukaryota</taxon>
        <taxon>Metazoa</taxon>
        <taxon>Cnidaria</taxon>
        <taxon>Anthozoa</taxon>
        <taxon>Hexacorallia</taxon>
        <taxon>Scleractinia</taxon>
        <taxon>Caryophylliina</taxon>
        <taxon>Caryophylliidae</taxon>
        <taxon>Desmophyllum</taxon>
    </lineage>
</organism>
<dbReference type="EMBL" id="MU827782">
    <property type="protein sequence ID" value="KAJ7336619.1"/>
    <property type="molecule type" value="Genomic_DNA"/>
</dbReference>
<evidence type="ECO:0000313" key="1">
    <source>
        <dbReference type="EMBL" id="KAJ7336619.1"/>
    </source>
</evidence>
<dbReference type="Proteomes" id="UP001163046">
    <property type="component" value="Unassembled WGS sequence"/>
</dbReference>
<dbReference type="GO" id="GO:0005737">
    <property type="term" value="C:cytoplasm"/>
    <property type="evidence" value="ECO:0007669"/>
    <property type="project" value="TreeGrafter"/>
</dbReference>
<sequence>MVLPYHEDKASTVYLGVLMCLRHMIPNLDSSPSSELGMKGLRGSFGTLNDQIPVMQHLVMNRSRAISFCSDHVLYKALNHNVVTASLETLLQLLRTPPSALLSVLLSSEGITPSAGSDAFKKDLELIEETASESDSVMVNSKQHPLLRALLVL</sequence>
<reference evidence="1" key="1">
    <citation type="submission" date="2023-01" db="EMBL/GenBank/DDBJ databases">
        <title>Genome assembly of the deep-sea coral Lophelia pertusa.</title>
        <authorList>
            <person name="Herrera S."/>
            <person name="Cordes E."/>
        </authorList>
    </citation>
    <scope>NUCLEOTIDE SEQUENCE</scope>
    <source>
        <strain evidence="1">USNM1676648</strain>
        <tissue evidence="1">Polyp</tissue>
    </source>
</reference>
<dbReference type="InterPro" id="IPR028426">
    <property type="entry name" value="Huntingtin_fam"/>
</dbReference>
<dbReference type="OrthoDB" id="10065698at2759"/>
<dbReference type="PANTHER" id="PTHR10170">
    <property type="entry name" value="HUNTINGTON DISEASE PROTEIN"/>
    <property type="match status" value="1"/>
</dbReference>
<gene>
    <name evidence="1" type="ORF">OS493_011838</name>
</gene>
<evidence type="ECO:0000313" key="2">
    <source>
        <dbReference type="Proteomes" id="UP001163046"/>
    </source>
</evidence>
<proteinExistence type="predicted"/>